<evidence type="ECO:0000256" key="5">
    <source>
        <dbReference type="ARBA" id="ARBA00023136"/>
    </source>
</evidence>
<evidence type="ECO:0000256" key="4">
    <source>
        <dbReference type="ARBA" id="ARBA00022729"/>
    </source>
</evidence>
<comment type="similarity">
    <text evidence="2">Belongs to the GerABKC lipoprotein family.</text>
</comment>
<dbReference type="RefSeq" id="WP_406582825.1">
    <property type="nucleotide sequence ID" value="NZ_JBJHQH010000022.1"/>
</dbReference>
<keyword evidence="4" id="KW-0732">Signal</keyword>
<keyword evidence="6" id="KW-0564">Palmitate</keyword>
<dbReference type="InterPro" id="IPR046953">
    <property type="entry name" value="Spore_GerAC-like_C"/>
</dbReference>
<comment type="caution">
    <text evidence="10">The sequence shown here is derived from an EMBL/GenBank/DDBJ whole genome shotgun (WGS) entry which is preliminary data.</text>
</comment>
<evidence type="ECO:0000256" key="7">
    <source>
        <dbReference type="ARBA" id="ARBA00023288"/>
    </source>
</evidence>
<dbReference type="InterPro" id="IPR057336">
    <property type="entry name" value="GerAC_N"/>
</dbReference>
<evidence type="ECO:0000259" key="9">
    <source>
        <dbReference type="Pfam" id="PF25198"/>
    </source>
</evidence>
<protein>
    <submittedName>
        <fullName evidence="10">Ger(X)C family spore germination protein</fullName>
    </submittedName>
</protein>
<name>A0ABW8RLE5_9BACI</name>
<dbReference type="PANTHER" id="PTHR35789">
    <property type="entry name" value="SPORE GERMINATION PROTEIN B3"/>
    <property type="match status" value="1"/>
</dbReference>
<keyword evidence="5" id="KW-0472">Membrane</keyword>
<evidence type="ECO:0000256" key="6">
    <source>
        <dbReference type="ARBA" id="ARBA00023139"/>
    </source>
</evidence>
<dbReference type="PROSITE" id="PS51257">
    <property type="entry name" value="PROKAR_LIPOPROTEIN"/>
    <property type="match status" value="1"/>
</dbReference>
<evidence type="ECO:0000259" key="8">
    <source>
        <dbReference type="Pfam" id="PF05504"/>
    </source>
</evidence>
<dbReference type="Gene3D" id="3.30.300.210">
    <property type="entry name" value="Nutrient germinant receptor protein C, domain 3"/>
    <property type="match status" value="1"/>
</dbReference>
<feature type="domain" description="Spore germination GerAC-like C-terminal" evidence="8">
    <location>
        <begin position="231"/>
        <end position="400"/>
    </location>
</feature>
<organism evidence="10 11">
    <name type="scientific">Bacillus salipaludis</name>
    <dbReference type="NCBI Taxonomy" id="2547811"/>
    <lineage>
        <taxon>Bacteria</taxon>
        <taxon>Bacillati</taxon>
        <taxon>Bacillota</taxon>
        <taxon>Bacilli</taxon>
        <taxon>Bacillales</taxon>
        <taxon>Bacillaceae</taxon>
        <taxon>Bacillus</taxon>
    </lineage>
</organism>
<keyword evidence="3" id="KW-0309">Germination</keyword>
<keyword evidence="11" id="KW-1185">Reference proteome</keyword>
<dbReference type="Proteomes" id="UP001623041">
    <property type="component" value="Unassembled WGS sequence"/>
</dbReference>
<dbReference type="NCBIfam" id="TIGR02887">
    <property type="entry name" value="spore_ger_x_C"/>
    <property type="match status" value="1"/>
</dbReference>
<evidence type="ECO:0000256" key="3">
    <source>
        <dbReference type="ARBA" id="ARBA00022544"/>
    </source>
</evidence>
<reference evidence="10 11" key="1">
    <citation type="submission" date="2024-11" db="EMBL/GenBank/DDBJ databases">
        <authorList>
            <person name="Lucas J.A."/>
        </authorList>
    </citation>
    <scope>NUCLEOTIDE SEQUENCE [LARGE SCALE GENOMIC DNA]</scope>
    <source>
        <strain evidence="10 11">Z 5.4</strain>
    </source>
</reference>
<comment type="subcellular location">
    <subcellularLocation>
        <location evidence="1">Membrane</location>
        <topology evidence="1">Lipid-anchor</topology>
    </subcellularLocation>
</comment>
<dbReference type="PANTHER" id="PTHR35789:SF1">
    <property type="entry name" value="SPORE GERMINATION PROTEIN B3"/>
    <property type="match status" value="1"/>
</dbReference>
<gene>
    <name evidence="10" type="ORF">ACJEBI_23130</name>
</gene>
<proteinExistence type="inferred from homology"/>
<dbReference type="InterPro" id="IPR008844">
    <property type="entry name" value="Spore_GerAC-like"/>
</dbReference>
<dbReference type="InterPro" id="IPR038501">
    <property type="entry name" value="Spore_GerAC_C_sf"/>
</dbReference>
<evidence type="ECO:0000313" key="10">
    <source>
        <dbReference type="EMBL" id="MFK9094352.1"/>
    </source>
</evidence>
<evidence type="ECO:0000256" key="2">
    <source>
        <dbReference type="ARBA" id="ARBA00007886"/>
    </source>
</evidence>
<dbReference type="Pfam" id="PF05504">
    <property type="entry name" value="Spore_GerAC"/>
    <property type="match status" value="1"/>
</dbReference>
<evidence type="ECO:0000256" key="1">
    <source>
        <dbReference type="ARBA" id="ARBA00004635"/>
    </source>
</evidence>
<evidence type="ECO:0000313" key="11">
    <source>
        <dbReference type="Proteomes" id="UP001623041"/>
    </source>
</evidence>
<dbReference type="Pfam" id="PF25198">
    <property type="entry name" value="Spore_GerAC_N"/>
    <property type="match status" value="1"/>
</dbReference>
<feature type="domain" description="Spore germination protein N-terminal" evidence="9">
    <location>
        <begin position="26"/>
        <end position="222"/>
    </location>
</feature>
<keyword evidence="7" id="KW-0449">Lipoprotein</keyword>
<sequence>MRHNKRSLGLLLLFFLLLPLLSGCWDAMEMERRANILAIGIDEADEKEQKKDGEVAHLKTSFLKPQEKLIKVTAQIAIPGRIPLGPDQGGGKKPVLVMSVVGHTLEDALMNLQQQVADELFLGHLRIIVLNENVAKHGTERLNDLLRRNPEIRRTAALVVSKEAASEYMKLVPGLDRVPSLYLADMVDNLSALGRFPPSFIGLFWTIYSSKGQEAYLPYLTIKQKGILELKGLAYFKGDKMAGKTSPLEIGIFMAVKGDSKGGYSAFVQVPGTDQMVMVRVRSRKTKMKIELKNGLPHIRLKIRYECEIDEKDSPKIKINDSKVLKSIEKETAKNMKKSIEKLISTTQTAGSDVFGFGEHFRAKRPQYWNREIKTKENWERAYQQLTYDVKVDTLIHRVGMKAK</sequence>
<accession>A0ABW8RLE5</accession>
<dbReference type="EMBL" id="JBJHQH010000022">
    <property type="protein sequence ID" value="MFK9094352.1"/>
    <property type="molecule type" value="Genomic_DNA"/>
</dbReference>